<dbReference type="GO" id="GO:0006629">
    <property type="term" value="P:lipid metabolic process"/>
    <property type="evidence" value="ECO:0007669"/>
    <property type="project" value="InterPro"/>
</dbReference>
<protein>
    <submittedName>
        <fullName evidence="3">Phosphatidylglycerophosphatase A</fullName>
    </submittedName>
</protein>
<feature type="transmembrane region" description="Helical" evidence="1">
    <location>
        <begin position="107"/>
        <end position="131"/>
    </location>
</feature>
<evidence type="ECO:0000313" key="4">
    <source>
        <dbReference type="Proteomes" id="UP000007089"/>
    </source>
</evidence>
<keyword evidence="1" id="KW-1133">Transmembrane helix</keyword>
<keyword evidence="1" id="KW-0472">Membrane</keyword>
<dbReference type="KEGG" id="acp:A2cp1_3751"/>
<feature type="domain" description="YutG/PgpA" evidence="2">
    <location>
        <begin position="36"/>
        <end position="172"/>
    </location>
</feature>
<reference evidence="3" key="1">
    <citation type="submission" date="2009-01" db="EMBL/GenBank/DDBJ databases">
        <title>Complete sequence of Anaeromyxobacter dehalogenans 2CP-1.</title>
        <authorList>
            <consortium name="US DOE Joint Genome Institute"/>
            <person name="Lucas S."/>
            <person name="Copeland A."/>
            <person name="Lapidus A."/>
            <person name="Glavina del Rio T."/>
            <person name="Dalin E."/>
            <person name="Tice H."/>
            <person name="Bruce D."/>
            <person name="Goodwin L."/>
            <person name="Pitluck S."/>
            <person name="Saunders E."/>
            <person name="Brettin T."/>
            <person name="Detter J.C."/>
            <person name="Han C."/>
            <person name="Larimer F."/>
            <person name="Land M."/>
            <person name="Hauser L."/>
            <person name="Kyrpides N."/>
            <person name="Ovchinnikova G."/>
            <person name="Beliaev A.S."/>
            <person name="Richardson P."/>
        </authorList>
    </citation>
    <scope>NUCLEOTIDE SEQUENCE</scope>
    <source>
        <strain evidence="3">2CP-1</strain>
    </source>
</reference>
<evidence type="ECO:0000256" key="1">
    <source>
        <dbReference type="SAM" id="Phobius"/>
    </source>
</evidence>
<proteinExistence type="predicted"/>
<organism evidence="3 4">
    <name type="scientific">Anaeromyxobacter dehalogenans (strain ATCC BAA-258 / DSM 21875 / 2CP-1)</name>
    <dbReference type="NCBI Taxonomy" id="455488"/>
    <lineage>
        <taxon>Bacteria</taxon>
        <taxon>Pseudomonadati</taxon>
        <taxon>Myxococcota</taxon>
        <taxon>Myxococcia</taxon>
        <taxon>Myxococcales</taxon>
        <taxon>Cystobacterineae</taxon>
        <taxon>Anaeromyxobacteraceae</taxon>
        <taxon>Anaeromyxobacter</taxon>
    </lineage>
</organism>
<dbReference type="SUPFAM" id="SSF101307">
    <property type="entry name" value="YutG-like"/>
    <property type="match status" value="1"/>
</dbReference>
<keyword evidence="1" id="KW-0812">Transmembrane</keyword>
<dbReference type="PANTHER" id="PTHR36305">
    <property type="entry name" value="PHOSPHATIDYLGLYCEROPHOSPHATASE A"/>
    <property type="match status" value="1"/>
</dbReference>
<dbReference type="HOGENOM" id="CLU_103734_1_2_7"/>
<dbReference type="GO" id="GO:0008962">
    <property type="term" value="F:phosphatidylglycerophosphatase activity"/>
    <property type="evidence" value="ECO:0007669"/>
    <property type="project" value="InterPro"/>
</dbReference>
<dbReference type="Proteomes" id="UP000007089">
    <property type="component" value="Chromosome"/>
</dbReference>
<dbReference type="AlphaFoldDB" id="B8J6V5"/>
<dbReference type="InterPro" id="IPR007686">
    <property type="entry name" value="YutG/PgpA"/>
</dbReference>
<dbReference type="PANTHER" id="PTHR36305:SF1">
    <property type="entry name" value="PHOSPHATIDYLGLYCEROPHOSPHATASE A"/>
    <property type="match status" value="1"/>
</dbReference>
<evidence type="ECO:0000313" key="3">
    <source>
        <dbReference type="EMBL" id="ACL67077.1"/>
    </source>
</evidence>
<name>B8J6V5_ANAD2</name>
<dbReference type="InterPro" id="IPR026037">
    <property type="entry name" value="PgpA"/>
</dbReference>
<feature type="transmembrane region" description="Helical" evidence="1">
    <location>
        <begin position="69"/>
        <end position="87"/>
    </location>
</feature>
<dbReference type="CDD" id="cd06971">
    <property type="entry name" value="PgpA"/>
    <property type="match status" value="1"/>
</dbReference>
<accession>B8J6V5</accession>
<dbReference type="InterPro" id="IPR036681">
    <property type="entry name" value="PgpA-like_sf"/>
</dbReference>
<keyword evidence="4" id="KW-1185">Reference proteome</keyword>
<dbReference type="EMBL" id="CP001359">
    <property type="protein sequence ID" value="ACL67077.1"/>
    <property type="molecule type" value="Genomic_DNA"/>
</dbReference>
<dbReference type="Pfam" id="PF04608">
    <property type="entry name" value="PgpA"/>
    <property type="match status" value="1"/>
</dbReference>
<sequence length="195" mass="20649">MPAPGASSPGLLSRLRRRGLKRGPSPKGPPGPAVLFAAWGPCGYAPVAPGTFGTLGAIPLYWALTWLTWPAYLAVTAALTALAMVAAQRAGRYWGVADASPIVVDEVAGYLVTMALVPFSWPAAIAGFVLFRIFDVLKPWPASAFDRVKNGFGVVMDDVAAGVFAWCTLQFVQLALRLLAGCGTVFHWWCVEVGS</sequence>
<evidence type="ECO:0000259" key="2">
    <source>
        <dbReference type="Pfam" id="PF04608"/>
    </source>
</evidence>
<gene>
    <name evidence="3" type="ordered locus">A2cp1_3751</name>
</gene>